<name>A0A4Z2FAH5_9TELE</name>
<proteinExistence type="predicted"/>
<sequence>MDSTVGVTTPNTTPSFRAVALLSLERRPPRPSCAPPRGDSSLFVGLLLLTIPAPLIETNVRHGSAENEPGAWISAYKENTAGDGTGSTRIASRTRHPVPRCLPPTSAGADEETV</sequence>
<feature type="region of interest" description="Disordered" evidence="1">
    <location>
        <begin position="77"/>
        <end position="114"/>
    </location>
</feature>
<dbReference type="Proteomes" id="UP000314294">
    <property type="component" value="Unassembled WGS sequence"/>
</dbReference>
<keyword evidence="3" id="KW-1185">Reference proteome</keyword>
<reference evidence="2 3" key="1">
    <citation type="submission" date="2019-03" db="EMBL/GenBank/DDBJ databases">
        <title>First draft genome of Liparis tanakae, snailfish: a comprehensive survey of snailfish specific genes.</title>
        <authorList>
            <person name="Kim W."/>
            <person name="Song I."/>
            <person name="Jeong J.-H."/>
            <person name="Kim D."/>
            <person name="Kim S."/>
            <person name="Ryu S."/>
            <person name="Song J.Y."/>
            <person name="Lee S.K."/>
        </authorList>
    </citation>
    <scope>NUCLEOTIDE SEQUENCE [LARGE SCALE GENOMIC DNA]</scope>
    <source>
        <tissue evidence="2">Muscle</tissue>
    </source>
</reference>
<evidence type="ECO:0000256" key="1">
    <source>
        <dbReference type="SAM" id="MobiDB-lite"/>
    </source>
</evidence>
<accession>A0A4Z2FAH5</accession>
<gene>
    <name evidence="2" type="ORF">EYF80_052036</name>
</gene>
<dbReference type="EMBL" id="SRLO01001439">
    <property type="protein sequence ID" value="TNN37804.1"/>
    <property type="molecule type" value="Genomic_DNA"/>
</dbReference>
<comment type="caution">
    <text evidence="2">The sequence shown here is derived from an EMBL/GenBank/DDBJ whole genome shotgun (WGS) entry which is preliminary data.</text>
</comment>
<evidence type="ECO:0000313" key="2">
    <source>
        <dbReference type="EMBL" id="TNN37804.1"/>
    </source>
</evidence>
<evidence type="ECO:0000313" key="3">
    <source>
        <dbReference type="Proteomes" id="UP000314294"/>
    </source>
</evidence>
<organism evidence="2 3">
    <name type="scientific">Liparis tanakae</name>
    <name type="common">Tanaka's snailfish</name>
    <dbReference type="NCBI Taxonomy" id="230148"/>
    <lineage>
        <taxon>Eukaryota</taxon>
        <taxon>Metazoa</taxon>
        <taxon>Chordata</taxon>
        <taxon>Craniata</taxon>
        <taxon>Vertebrata</taxon>
        <taxon>Euteleostomi</taxon>
        <taxon>Actinopterygii</taxon>
        <taxon>Neopterygii</taxon>
        <taxon>Teleostei</taxon>
        <taxon>Neoteleostei</taxon>
        <taxon>Acanthomorphata</taxon>
        <taxon>Eupercaria</taxon>
        <taxon>Perciformes</taxon>
        <taxon>Cottioidei</taxon>
        <taxon>Cottales</taxon>
        <taxon>Liparidae</taxon>
        <taxon>Liparis</taxon>
    </lineage>
</organism>
<protein>
    <submittedName>
        <fullName evidence="2">Uncharacterized protein</fullName>
    </submittedName>
</protein>
<dbReference type="AlphaFoldDB" id="A0A4Z2FAH5"/>